<reference evidence="1" key="1">
    <citation type="submission" date="2020-03" db="EMBL/GenBank/DDBJ databases">
        <title>The deep terrestrial virosphere.</title>
        <authorList>
            <person name="Holmfeldt K."/>
            <person name="Nilsson E."/>
            <person name="Simone D."/>
            <person name="Lopez-Fernandez M."/>
            <person name="Wu X."/>
            <person name="de Brujin I."/>
            <person name="Lundin D."/>
            <person name="Andersson A."/>
            <person name="Bertilsson S."/>
            <person name="Dopson M."/>
        </authorList>
    </citation>
    <scope>NUCLEOTIDE SEQUENCE</scope>
    <source>
        <strain evidence="1">MM415A03574</strain>
    </source>
</reference>
<protein>
    <submittedName>
        <fullName evidence="1">Uncharacterized protein</fullName>
    </submittedName>
</protein>
<proteinExistence type="predicted"/>
<sequence>MIEIQSENQSDSLHKKCKFCGTPISKWKIERGEDTCSIGCWIDYDRERKLRNKGRSKDLLEKLKAKHISCLEKFKPNPKLKSHAEITIFLEDYFRKISLPKWPNKISENGKRADLVVGRNKNHLYIEIGDFTFSKFMKIYTEKFLIWIPKNYLPSRNLMNIFYWTKGIGIETTLPDAVADYLKSEG</sequence>
<name>A0A6M3JNW5_9ZZZZ</name>
<organism evidence="1">
    <name type="scientific">viral metagenome</name>
    <dbReference type="NCBI Taxonomy" id="1070528"/>
    <lineage>
        <taxon>unclassified sequences</taxon>
        <taxon>metagenomes</taxon>
        <taxon>organismal metagenomes</taxon>
    </lineage>
</organism>
<dbReference type="AlphaFoldDB" id="A0A6M3JNW5"/>
<accession>A0A6M3JNW5</accession>
<dbReference type="EMBL" id="MT141817">
    <property type="protein sequence ID" value="QJA70745.1"/>
    <property type="molecule type" value="Genomic_DNA"/>
</dbReference>
<evidence type="ECO:0000313" key="1">
    <source>
        <dbReference type="EMBL" id="QJA70745.1"/>
    </source>
</evidence>
<gene>
    <name evidence="1" type="ORF">MM415A03574_0009</name>
</gene>